<evidence type="ECO:0000256" key="4">
    <source>
        <dbReference type="ARBA" id="ARBA00023034"/>
    </source>
</evidence>
<dbReference type="GO" id="GO:0005886">
    <property type="term" value="C:plasma membrane"/>
    <property type="evidence" value="ECO:0007669"/>
    <property type="project" value="UniProtKB-SubCell"/>
</dbReference>
<sequence length="679" mass="77762">MAKCFACVANKLLLFLNMNAYYMIHYLKTETSSEMMLLALDFFNVIGQDGFDGYDETRESKSDCENSDDERRKSRIGAFRKRAINASNKFTHSLKKRGKRKVHFGLPSISIEDVRDAREESAVCDLRQKLLDRELLPLKHDDYHTLLRDLGGEVGAPVIATPPSSPCHIRFLRARDFNIDKTIQMWKDMLQWRKENGADTILEDFKFTELEEVLQCYPQGYHGVDKEGRPIYIERLGRAHPGKLMRITSIERYLKYHVQEFEKVIYEKFPACSVSAKRRICSSTTILDVQGLTLHSLYIVNAGTGFKKVLWPAAQKFLDPKTLSKIHVLDPKSSGKLLEAIDPCQLPEFLGGTCSCNTEGGCLRSNKGPWNDPEIQKLMFNAEPALVGHIAKSASDSYIQIRTLKGKCGDISTLESWSDGDDPFSPTKLNSSVNSKLASVHEVRRSDAHTYSSSSEYFSAVGSDGDDEYGQDNESMYMNSARNRDADAKPSTIKHTMKVVKRSFHYMSRPLVFLLVKLSLLAQKVPIEYSKRRSNVCPPNVVRSDPEPKTNHYVHERAVRREEMVRPCIQRLQRLESLLEELHSKPREFPAEKDQILQQSLDRIKNMECDLEKTKRVLHATVVKQLHIAEFLENMRESEFQVSQLAEQGMCFNFAIALPHSDNLTDLVWIRLQKRRFFC</sequence>
<keyword evidence="4" id="KW-0333">Golgi apparatus</keyword>
<gene>
    <name evidence="8" type="ORF">SASPL_132797</name>
</gene>
<dbReference type="EMBL" id="PNBA02000012">
    <property type="protein sequence ID" value="KAG6405211.1"/>
    <property type="molecule type" value="Genomic_DNA"/>
</dbReference>
<evidence type="ECO:0000256" key="5">
    <source>
        <dbReference type="ARBA" id="ARBA00038020"/>
    </source>
</evidence>
<name>A0A8X8X494_SALSN</name>
<evidence type="ECO:0000256" key="3">
    <source>
        <dbReference type="ARBA" id="ARBA00022927"/>
    </source>
</evidence>
<dbReference type="Pfam" id="PF00650">
    <property type="entry name" value="CRAL_TRIO"/>
    <property type="match status" value="1"/>
</dbReference>
<feature type="signal peptide" evidence="6">
    <location>
        <begin position="1"/>
        <end position="20"/>
    </location>
</feature>
<evidence type="ECO:0000256" key="1">
    <source>
        <dbReference type="ARBA" id="ARBA00004202"/>
    </source>
</evidence>
<dbReference type="InterPro" id="IPR051026">
    <property type="entry name" value="PI/PC_transfer"/>
</dbReference>
<dbReference type="GO" id="GO:0015031">
    <property type="term" value="P:protein transport"/>
    <property type="evidence" value="ECO:0007669"/>
    <property type="project" value="UniProtKB-KW"/>
</dbReference>
<keyword evidence="3" id="KW-0653">Protein transport</keyword>
<dbReference type="SUPFAM" id="SSF46938">
    <property type="entry name" value="CRAL/TRIO N-terminal domain"/>
    <property type="match status" value="1"/>
</dbReference>
<reference evidence="8" key="2">
    <citation type="submission" date="2020-08" db="EMBL/GenBank/DDBJ databases">
        <title>Plant Genome Project.</title>
        <authorList>
            <person name="Zhang R.-G."/>
        </authorList>
    </citation>
    <scope>NUCLEOTIDE SEQUENCE</scope>
    <source>
        <strain evidence="8">Huo1</strain>
        <tissue evidence="8">Leaf</tissue>
    </source>
</reference>
<evidence type="ECO:0000313" key="9">
    <source>
        <dbReference type="Proteomes" id="UP000298416"/>
    </source>
</evidence>
<comment type="similarity">
    <text evidence="5">Belongs to the SFH family.</text>
</comment>
<keyword evidence="3" id="KW-0813">Transport</keyword>
<feature type="domain" description="CRAL-TRIO" evidence="7">
    <location>
        <begin position="209"/>
        <end position="358"/>
    </location>
</feature>
<evidence type="ECO:0000256" key="6">
    <source>
        <dbReference type="SAM" id="SignalP"/>
    </source>
</evidence>
<dbReference type="Proteomes" id="UP000298416">
    <property type="component" value="Unassembled WGS sequence"/>
</dbReference>
<dbReference type="SMART" id="SM01100">
    <property type="entry name" value="CRAL_TRIO_N"/>
    <property type="match status" value="1"/>
</dbReference>
<proteinExistence type="inferred from homology"/>
<dbReference type="InterPro" id="IPR036865">
    <property type="entry name" value="CRAL-TRIO_dom_sf"/>
</dbReference>
<keyword evidence="6" id="KW-0732">Signal</keyword>
<dbReference type="CDD" id="cd00170">
    <property type="entry name" value="SEC14"/>
    <property type="match status" value="1"/>
</dbReference>
<dbReference type="SUPFAM" id="SSF52087">
    <property type="entry name" value="CRAL/TRIO domain"/>
    <property type="match status" value="1"/>
</dbReference>
<comment type="subcellular location">
    <subcellularLocation>
        <location evidence="1">Cell membrane</location>
        <topology evidence="1">Peripheral membrane protein</topology>
    </subcellularLocation>
    <subcellularLocation>
        <location evidence="2">Golgi apparatus membrane</location>
        <topology evidence="2">Peripheral membrane protein</topology>
    </subcellularLocation>
</comment>
<evidence type="ECO:0000259" key="7">
    <source>
        <dbReference type="PROSITE" id="PS50191"/>
    </source>
</evidence>
<dbReference type="InterPro" id="IPR011074">
    <property type="entry name" value="CRAL/TRIO_N_dom"/>
</dbReference>
<dbReference type="AlphaFoldDB" id="A0A8X8X494"/>
<dbReference type="InterPro" id="IPR036273">
    <property type="entry name" value="CRAL/TRIO_N_dom_sf"/>
</dbReference>
<comment type="caution">
    <text evidence="8">The sequence shown here is derived from an EMBL/GenBank/DDBJ whole genome shotgun (WGS) entry which is preliminary data.</text>
</comment>
<evidence type="ECO:0000313" key="8">
    <source>
        <dbReference type="EMBL" id="KAG6405211.1"/>
    </source>
</evidence>
<dbReference type="SMART" id="SM00516">
    <property type="entry name" value="SEC14"/>
    <property type="match status" value="1"/>
</dbReference>
<dbReference type="Gene3D" id="3.40.525.10">
    <property type="entry name" value="CRAL-TRIO lipid binding domain"/>
    <property type="match status" value="2"/>
</dbReference>
<dbReference type="Gene3D" id="1.10.8.20">
    <property type="entry name" value="N-terminal domain of phosphatidylinositol transfer protein sec14p"/>
    <property type="match status" value="1"/>
</dbReference>
<dbReference type="PANTHER" id="PTHR45657:SF8">
    <property type="entry name" value="PHOSPHATIDYLINOSITOL_PHOSPHATIDYLCHOLINE TRANSFER PROTEIN SFH13"/>
    <property type="match status" value="1"/>
</dbReference>
<evidence type="ECO:0000256" key="2">
    <source>
        <dbReference type="ARBA" id="ARBA00004395"/>
    </source>
</evidence>
<protein>
    <recommendedName>
        <fullName evidence="7">CRAL-TRIO domain-containing protein</fullName>
    </recommendedName>
</protein>
<reference evidence="8" key="1">
    <citation type="submission" date="2018-01" db="EMBL/GenBank/DDBJ databases">
        <authorList>
            <person name="Mao J.F."/>
        </authorList>
    </citation>
    <scope>NUCLEOTIDE SEQUENCE</scope>
    <source>
        <strain evidence="8">Huo1</strain>
        <tissue evidence="8">Leaf</tissue>
    </source>
</reference>
<feature type="chain" id="PRO_5036447614" description="CRAL-TRIO domain-containing protein" evidence="6">
    <location>
        <begin position="21"/>
        <end position="679"/>
    </location>
</feature>
<keyword evidence="9" id="KW-1185">Reference proteome</keyword>
<dbReference type="InterPro" id="IPR001251">
    <property type="entry name" value="CRAL-TRIO_dom"/>
</dbReference>
<dbReference type="Pfam" id="PF03765">
    <property type="entry name" value="CRAL_TRIO_N"/>
    <property type="match status" value="1"/>
</dbReference>
<dbReference type="GO" id="GO:0000139">
    <property type="term" value="C:Golgi membrane"/>
    <property type="evidence" value="ECO:0007669"/>
    <property type="project" value="UniProtKB-SubCell"/>
</dbReference>
<dbReference type="PROSITE" id="PS50191">
    <property type="entry name" value="CRAL_TRIO"/>
    <property type="match status" value="1"/>
</dbReference>
<dbReference type="PANTHER" id="PTHR45657">
    <property type="entry name" value="CRAL-TRIO DOMAIN-CONTAINING PROTEIN YKL091C-RELATED"/>
    <property type="match status" value="1"/>
</dbReference>
<organism evidence="8">
    <name type="scientific">Salvia splendens</name>
    <name type="common">Scarlet sage</name>
    <dbReference type="NCBI Taxonomy" id="180675"/>
    <lineage>
        <taxon>Eukaryota</taxon>
        <taxon>Viridiplantae</taxon>
        <taxon>Streptophyta</taxon>
        <taxon>Embryophyta</taxon>
        <taxon>Tracheophyta</taxon>
        <taxon>Spermatophyta</taxon>
        <taxon>Magnoliopsida</taxon>
        <taxon>eudicotyledons</taxon>
        <taxon>Gunneridae</taxon>
        <taxon>Pentapetalae</taxon>
        <taxon>asterids</taxon>
        <taxon>lamiids</taxon>
        <taxon>Lamiales</taxon>
        <taxon>Lamiaceae</taxon>
        <taxon>Nepetoideae</taxon>
        <taxon>Mentheae</taxon>
        <taxon>Salviinae</taxon>
        <taxon>Salvia</taxon>
        <taxon>Salvia subgen. Calosphace</taxon>
        <taxon>core Calosphace</taxon>
    </lineage>
</organism>
<accession>A0A8X8X494</accession>